<comment type="caution">
    <text evidence="1">The sequence shown here is derived from an EMBL/GenBank/DDBJ whole genome shotgun (WGS) entry which is preliminary data.</text>
</comment>
<keyword evidence="2" id="KW-1185">Reference proteome</keyword>
<sequence length="132" mass="15745">TGFPLLRRRRRRLNLSGNDIDLILILYAIRSMGNVCTMYRASCTVYGVVFRYKVRLGLVILNMHFEDVEDSDSDFEDEEFENLAILLAFPIPRTDHFTWWRDDDRFRLSKSTVRYIVDMISDQICSRTDWYC</sequence>
<gene>
    <name evidence="1" type="ORF">FWK35_00027109</name>
</gene>
<evidence type="ECO:0000313" key="1">
    <source>
        <dbReference type="EMBL" id="KAF0747846.1"/>
    </source>
</evidence>
<organism evidence="1 2">
    <name type="scientific">Aphis craccivora</name>
    <name type="common">Cowpea aphid</name>
    <dbReference type="NCBI Taxonomy" id="307492"/>
    <lineage>
        <taxon>Eukaryota</taxon>
        <taxon>Metazoa</taxon>
        <taxon>Ecdysozoa</taxon>
        <taxon>Arthropoda</taxon>
        <taxon>Hexapoda</taxon>
        <taxon>Insecta</taxon>
        <taxon>Pterygota</taxon>
        <taxon>Neoptera</taxon>
        <taxon>Paraneoptera</taxon>
        <taxon>Hemiptera</taxon>
        <taxon>Sternorrhyncha</taxon>
        <taxon>Aphidomorpha</taxon>
        <taxon>Aphidoidea</taxon>
        <taxon>Aphididae</taxon>
        <taxon>Aphidini</taxon>
        <taxon>Aphis</taxon>
        <taxon>Aphis</taxon>
    </lineage>
</organism>
<evidence type="ECO:0000313" key="2">
    <source>
        <dbReference type="Proteomes" id="UP000478052"/>
    </source>
</evidence>
<dbReference type="EMBL" id="VUJU01006694">
    <property type="protein sequence ID" value="KAF0747846.1"/>
    <property type="molecule type" value="Genomic_DNA"/>
</dbReference>
<name>A0A6G0Y2H8_APHCR</name>
<reference evidence="1 2" key="1">
    <citation type="submission" date="2019-08" db="EMBL/GenBank/DDBJ databases">
        <title>Whole genome of Aphis craccivora.</title>
        <authorList>
            <person name="Voronova N.V."/>
            <person name="Shulinski R.S."/>
            <person name="Bandarenka Y.V."/>
            <person name="Zhorov D.G."/>
            <person name="Warner D."/>
        </authorList>
    </citation>
    <scope>NUCLEOTIDE SEQUENCE [LARGE SCALE GENOMIC DNA]</scope>
    <source>
        <strain evidence="1">180601</strain>
        <tissue evidence="1">Whole Body</tissue>
    </source>
</reference>
<proteinExistence type="predicted"/>
<feature type="non-terminal residue" evidence="1">
    <location>
        <position position="132"/>
    </location>
</feature>
<dbReference type="AlphaFoldDB" id="A0A6G0Y2H8"/>
<accession>A0A6G0Y2H8</accession>
<feature type="non-terminal residue" evidence="1">
    <location>
        <position position="1"/>
    </location>
</feature>
<protein>
    <submittedName>
        <fullName evidence="1">Uncharacterized protein</fullName>
    </submittedName>
</protein>
<dbReference type="Proteomes" id="UP000478052">
    <property type="component" value="Unassembled WGS sequence"/>
</dbReference>